<feature type="domain" description="Ubiquitin-like" evidence="2">
    <location>
        <begin position="277"/>
        <end position="358"/>
    </location>
</feature>
<name>A0A8H6IM23_9PEZI</name>
<dbReference type="EMBL" id="WIGN01000808">
    <property type="protein sequence ID" value="KAF6783595.1"/>
    <property type="molecule type" value="Genomic_DNA"/>
</dbReference>
<feature type="compositionally biased region" description="Polar residues" evidence="1">
    <location>
        <begin position="385"/>
        <end position="398"/>
    </location>
</feature>
<evidence type="ECO:0000313" key="4">
    <source>
        <dbReference type="Proteomes" id="UP000652219"/>
    </source>
</evidence>
<dbReference type="InterPro" id="IPR054464">
    <property type="entry name" value="ULD_fung"/>
</dbReference>
<gene>
    <name evidence="3" type="ORF">CSOJ01_15882</name>
</gene>
<evidence type="ECO:0000256" key="1">
    <source>
        <dbReference type="SAM" id="MobiDB-lite"/>
    </source>
</evidence>
<sequence length="446" mass="49594">MDPLSIIASIAGVAQAGVSLSKAIYNLISTTQGAPKEIADIARGISELSVFLREVRRILKDGIKLFRRTLLRNLASAMKRIGAIHREIDQTGIARLTVASRPRKTPNDDSDDENDRALRRQQAENVVEASYQSMRELAETGATDSPPDQIPSDAIVLQGSGDLSATQLSLWKENSRSDTANWLYETVFRAYMESQTQEPGHPDSEVEDDTGLFSVEGRRTANYLSLTVTKKPINPTRVVDELLAEWTDLSDDEISGLITKTSKSKGPRDQEPPEDEDEWIRFKDAVGRKFSFPYSVVRTWLGMEELIKQAFLHVDVIGPHVQEGHYDLIGPSGEIFLPQIWEKLIRPGYTIEMRMWPIDKPPMPPAGMRPAGPPRVPQAPDVNQERPQSTPHVPSQTLPEMHARVPARGSAPSPPARDPAPPDLMSPPKKDRRARVSPKHIATAEH</sequence>
<feature type="compositionally biased region" description="Pro residues" evidence="1">
    <location>
        <begin position="360"/>
        <end position="377"/>
    </location>
</feature>
<accession>A0A8H6IM23</accession>
<dbReference type="Pfam" id="PF22893">
    <property type="entry name" value="ULD_2"/>
    <property type="match status" value="1"/>
</dbReference>
<comment type="caution">
    <text evidence="3">The sequence shown here is derived from an EMBL/GenBank/DDBJ whole genome shotgun (WGS) entry which is preliminary data.</text>
</comment>
<protein>
    <recommendedName>
        <fullName evidence="2">Ubiquitin-like domain-containing protein</fullName>
    </recommendedName>
</protein>
<dbReference type="AlphaFoldDB" id="A0A8H6IM23"/>
<feature type="region of interest" description="Disordered" evidence="1">
    <location>
        <begin position="360"/>
        <end position="446"/>
    </location>
</feature>
<keyword evidence="4" id="KW-1185">Reference proteome</keyword>
<evidence type="ECO:0000313" key="3">
    <source>
        <dbReference type="EMBL" id="KAF6783595.1"/>
    </source>
</evidence>
<proteinExistence type="predicted"/>
<feature type="compositionally biased region" description="Pro residues" evidence="1">
    <location>
        <begin position="412"/>
        <end position="425"/>
    </location>
</feature>
<reference evidence="3 4" key="1">
    <citation type="journal article" date="2020" name="Phytopathology">
        <title>Genome Sequence Resources of Colletotrichum truncatum, C. plurivorum, C. musicola, and C. sojae: Four Species Pathogenic to Soybean (Glycine max).</title>
        <authorList>
            <person name="Rogerio F."/>
            <person name="Boufleur T.R."/>
            <person name="Ciampi-Guillardi M."/>
            <person name="Sukno S.A."/>
            <person name="Thon M.R."/>
            <person name="Massola Junior N.S."/>
            <person name="Baroncelli R."/>
        </authorList>
    </citation>
    <scope>NUCLEOTIDE SEQUENCE [LARGE SCALE GENOMIC DNA]</scope>
    <source>
        <strain evidence="3 4">LFN0009</strain>
    </source>
</reference>
<evidence type="ECO:0000259" key="2">
    <source>
        <dbReference type="Pfam" id="PF22893"/>
    </source>
</evidence>
<dbReference type="Proteomes" id="UP000652219">
    <property type="component" value="Unassembled WGS sequence"/>
</dbReference>
<organism evidence="3 4">
    <name type="scientific">Colletotrichum sojae</name>
    <dbReference type="NCBI Taxonomy" id="2175907"/>
    <lineage>
        <taxon>Eukaryota</taxon>
        <taxon>Fungi</taxon>
        <taxon>Dikarya</taxon>
        <taxon>Ascomycota</taxon>
        <taxon>Pezizomycotina</taxon>
        <taxon>Sordariomycetes</taxon>
        <taxon>Hypocreomycetidae</taxon>
        <taxon>Glomerellales</taxon>
        <taxon>Glomerellaceae</taxon>
        <taxon>Colletotrichum</taxon>
        <taxon>Colletotrichum orchidearum species complex</taxon>
    </lineage>
</organism>